<dbReference type="PROSITE" id="PS00670">
    <property type="entry name" value="D_2_HYDROXYACID_DH_2"/>
    <property type="match status" value="1"/>
</dbReference>
<dbReference type="Pfam" id="PF00389">
    <property type="entry name" value="2-Hacid_dh"/>
    <property type="match status" value="1"/>
</dbReference>
<sequence length="336" mass="37031">MAFKIVSMSPLPAQFVEALFDPYKREVGDIKVVSVAGLPRDRVLQELRDADVVIGDYTFQMRIDAEMCAAMEKVRLIQQPSTGYDHIDVEACAKHGIPVANAGGANAVSVAEYTIMAGLALLKRLIYAHRETVAGGWPQWRLMEMGTFDLQGKTWGIIGLGRIGREVARRLRPFGVSVVYFDKVRMEDAERELGVEYRSLPRLLRESDVVSIHVPLTRETRGMIGEGELRMMKPTAVLINPSRGEIVDEEALARAVRERWIAGAAVDVYSREPPPPDHPLIKAAAEGEANLILTPHIAGANTDARSRIIQFSIENVVRVLKGGKPEAVVNMDLNGG</sequence>
<evidence type="ECO:0000259" key="6">
    <source>
        <dbReference type="Pfam" id="PF02826"/>
    </source>
</evidence>
<dbReference type="InterPro" id="IPR006140">
    <property type="entry name" value="D-isomer_DH_NAD-bd"/>
</dbReference>
<dbReference type="GeneID" id="17110770"/>
<dbReference type="Pfam" id="PF02826">
    <property type="entry name" value="2-Hacid_dh_C"/>
    <property type="match status" value="1"/>
</dbReference>
<comment type="similarity">
    <text evidence="1 4">Belongs to the D-isomer specific 2-hydroxyacid dehydrogenase family.</text>
</comment>
<dbReference type="FunFam" id="3.40.50.720:FF:000203">
    <property type="entry name" value="D-3-phosphoglycerate dehydrogenase (SerA)"/>
    <property type="match status" value="1"/>
</dbReference>
<evidence type="ECO:0000256" key="4">
    <source>
        <dbReference type="RuleBase" id="RU003719"/>
    </source>
</evidence>
<proteinExistence type="inferred from homology"/>
<evidence type="ECO:0000313" key="8">
    <source>
        <dbReference type="Proteomes" id="UP000016887"/>
    </source>
</evidence>
<gene>
    <name evidence="7" type="ORF">ACAM_1580</name>
</gene>
<dbReference type="EMBL" id="AP012489">
    <property type="protein sequence ID" value="BAN91049.1"/>
    <property type="molecule type" value="Genomic_DNA"/>
</dbReference>
<organism evidence="7 8">
    <name type="scientific">Aeropyrum camini SY1 = JCM 12091</name>
    <dbReference type="NCBI Taxonomy" id="1198449"/>
    <lineage>
        <taxon>Archaea</taxon>
        <taxon>Thermoproteota</taxon>
        <taxon>Thermoprotei</taxon>
        <taxon>Desulfurococcales</taxon>
        <taxon>Desulfurococcaceae</taxon>
        <taxon>Aeropyrum</taxon>
    </lineage>
</organism>
<dbReference type="InterPro" id="IPR029753">
    <property type="entry name" value="D-isomer_DH_CS"/>
</dbReference>
<dbReference type="AlphaFoldDB" id="U3TI64"/>
<dbReference type="CDD" id="cd12175">
    <property type="entry name" value="2-Hacid_dh_11"/>
    <property type="match status" value="1"/>
</dbReference>
<dbReference type="eggNOG" id="arCOG01754">
    <property type="taxonomic scope" value="Archaea"/>
</dbReference>
<dbReference type="Gene3D" id="3.40.50.720">
    <property type="entry name" value="NAD(P)-binding Rossmann-like Domain"/>
    <property type="match status" value="2"/>
</dbReference>
<feature type="domain" description="D-isomer specific 2-hydroxyacid dehydrogenase NAD-binding" evidence="6">
    <location>
        <begin position="117"/>
        <end position="298"/>
    </location>
</feature>
<dbReference type="GO" id="GO:0047964">
    <property type="term" value="F:glyoxylate reductase (NADH) activity"/>
    <property type="evidence" value="ECO:0007669"/>
    <property type="project" value="UniProtKB-EC"/>
</dbReference>
<dbReference type="Proteomes" id="UP000016887">
    <property type="component" value="Chromosome"/>
</dbReference>
<dbReference type="InterPro" id="IPR036291">
    <property type="entry name" value="NAD(P)-bd_dom_sf"/>
</dbReference>
<keyword evidence="2 4" id="KW-0560">Oxidoreductase</keyword>
<evidence type="ECO:0000256" key="3">
    <source>
        <dbReference type="ARBA" id="ARBA00023027"/>
    </source>
</evidence>
<dbReference type="STRING" id="1198449.ACAM_1580"/>
<evidence type="ECO:0000259" key="5">
    <source>
        <dbReference type="Pfam" id="PF00389"/>
    </source>
</evidence>
<dbReference type="KEGG" id="acj:ACAM_1580"/>
<keyword evidence="3" id="KW-0520">NAD</keyword>
<dbReference type="InterPro" id="IPR006139">
    <property type="entry name" value="D-isomer_2_OHA_DH_cat_dom"/>
</dbReference>
<evidence type="ECO:0000256" key="2">
    <source>
        <dbReference type="ARBA" id="ARBA00023002"/>
    </source>
</evidence>
<dbReference type="PANTHER" id="PTHR43761:SF1">
    <property type="entry name" value="D-ISOMER SPECIFIC 2-HYDROXYACID DEHYDROGENASE CATALYTIC DOMAIN-CONTAINING PROTEIN-RELATED"/>
    <property type="match status" value="1"/>
</dbReference>
<dbReference type="SUPFAM" id="SSF51735">
    <property type="entry name" value="NAD(P)-binding Rossmann-fold domains"/>
    <property type="match status" value="1"/>
</dbReference>
<feature type="domain" description="D-isomer specific 2-hydroxyacid dehydrogenase catalytic" evidence="5">
    <location>
        <begin position="21"/>
        <end position="330"/>
    </location>
</feature>
<dbReference type="PROSITE" id="PS00671">
    <property type="entry name" value="D_2_HYDROXYACID_DH_3"/>
    <property type="match status" value="1"/>
</dbReference>
<name>U3TI64_9CREN</name>
<keyword evidence="8" id="KW-1185">Reference proteome</keyword>
<dbReference type="RefSeq" id="WP_022542315.1">
    <property type="nucleotide sequence ID" value="NC_022521.1"/>
</dbReference>
<dbReference type="SUPFAM" id="SSF52283">
    <property type="entry name" value="Formate/glycerate dehydrogenase catalytic domain-like"/>
    <property type="match status" value="1"/>
</dbReference>
<evidence type="ECO:0000256" key="1">
    <source>
        <dbReference type="ARBA" id="ARBA00005854"/>
    </source>
</evidence>
<reference evidence="7 8" key="1">
    <citation type="journal article" date="2013" name="Appl. Environ. Microbiol.">
        <title>Variation of the Virus-Related Elements within Syntenic Genomes of the Hyperthermophilic Archaeon Aeropyrum.</title>
        <authorList>
            <person name="Daifuku T."/>
            <person name="Yoshida T."/>
            <person name="Kitamura T."/>
            <person name="Kawaichi S."/>
            <person name="Inoue T."/>
            <person name="Nomura K."/>
            <person name="Yoshida Y."/>
            <person name="Kuno S."/>
            <person name="Sako Y."/>
        </authorList>
    </citation>
    <scope>NUCLEOTIDE SEQUENCE [LARGE SCALE GENOMIC DNA]</scope>
    <source>
        <strain evidence="7 8">SY1</strain>
    </source>
</reference>
<dbReference type="OrthoDB" id="7437at2157"/>
<evidence type="ECO:0000313" key="7">
    <source>
        <dbReference type="EMBL" id="BAN91049.1"/>
    </source>
</evidence>
<dbReference type="EC" id="1.1.1.26" evidence="7"/>
<dbReference type="GO" id="GO:0051287">
    <property type="term" value="F:NAD binding"/>
    <property type="evidence" value="ECO:0007669"/>
    <property type="project" value="InterPro"/>
</dbReference>
<dbReference type="PANTHER" id="PTHR43761">
    <property type="entry name" value="D-ISOMER SPECIFIC 2-HYDROXYACID DEHYDROGENASE FAMILY PROTEIN (AFU_ORTHOLOGUE AFUA_1G13630)"/>
    <property type="match status" value="1"/>
</dbReference>
<protein>
    <submittedName>
        <fullName evidence="7">Glyoxylate reductase</fullName>
        <ecNumber evidence="7">1.1.1.26</ecNumber>
    </submittedName>
</protein>
<accession>U3TI64</accession>
<dbReference type="InterPro" id="IPR050418">
    <property type="entry name" value="D-iso_2-hydroxyacid_DH_PdxB"/>
</dbReference>